<feature type="transmembrane region" description="Helical" evidence="6">
    <location>
        <begin position="292"/>
        <end position="310"/>
    </location>
</feature>
<accession>A0A1M7YVG5</accession>
<dbReference type="EMBL" id="FRFG01000027">
    <property type="protein sequence ID" value="SHO56670.1"/>
    <property type="molecule type" value="Genomic_DNA"/>
</dbReference>
<feature type="transmembrane region" description="Helical" evidence="6">
    <location>
        <begin position="27"/>
        <end position="49"/>
    </location>
</feature>
<dbReference type="OrthoDB" id="255482at2"/>
<dbReference type="PANTHER" id="PTHR43652">
    <property type="entry name" value="BASIC AMINO ACID ANTIPORTER YFCC-RELATED"/>
    <property type="match status" value="1"/>
</dbReference>
<feature type="transmembrane region" description="Helical" evidence="6">
    <location>
        <begin position="268"/>
        <end position="286"/>
    </location>
</feature>
<evidence type="ECO:0000256" key="3">
    <source>
        <dbReference type="ARBA" id="ARBA00022692"/>
    </source>
</evidence>
<dbReference type="Pfam" id="PF03606">
    <property type="entry name" value="DcuC"/>
    <property type="match status" value="1"/>
</dbReference>
<keyword evidence="3 6" id="KW-0812">Transmembrane</keyword>
<dbReference type="Proteomes" id="UP000184600">
    <property type="component" value="Unassembled WGS sequence"/>
</dbReference>
<proteinExistence type="predicted"/>
<evidence type="ECO:0000256" key="4">
    <source>
        <dbReference type="ARBA" id="ARBA00022989"/>
    </source>
</evidence>
<dbReference type="GO" id="GO:0005886">
    <property type="term" value="C:plasma membrane"/>
    <property type="evidence" value="ECO:0007669"/>
    <property type="project" value="UniProtKB-SubCell"/>
</dbReference>
<feature type="transmembrane region" description="Helical" evidence="6">
    <location>
        <begin position="126"/>
        <end position="145"/>
    </location>
</feature>
<evidence type="ECO:0000256" key="2">
    <source>
        <dbReference type="ARBA" id="ARBA00022475"/>
    </source>
</evidence>
<feature type="transmembrane region" description="Helical" evidence="6">
    <location>
        <begin position="210"/>
        <end position="232"/>
    </location>
</feature>
<feature type="transmembrane region" description="Helical" evidence="6">
    <location>
        <begin position="424"/>
        <end position="443"/>
    </location>
</feature>
<comment type="subcellular location">
    <subcellularLocation>
        <location evidence="1">Cell membrane</location>
        <topology evidence="1">Multi-pass membrane protein</topology>
    </subcellularLocation>
</comment>
<dbReference type="AlphaFoldDB" id="A0A1M7YVG5"/>
<reference evidence="8" key="1">
    <citation type="submission" date="2016-12" db="EMBL/GenBank/DDBJ databases">
        <authorList>
            <person name="Rodrigo-Torres L."/>
            <person name="Arahal R.D."/>
            <person name="Lucena T."/>
        </authorList>
    </citation>
    <scope>NUCLEOTIDE SEQUENCE [LARGE SCALE GENOMIC DNA]</scope>
</reference>
<evidence type="ECO:0000256" key="6">
    <source>
        <dbReference type="SAM" id="Phobius"/>
    </source>
</evidence>
<feature type="transmembrane region" description="Helical" evidence="6">
    <location>
        <begin position="166"/>
        <end position="190"/>
    </location>
</feature>
<keyword evidence="8" id="KW-1185">Reference proteome</keyword>
<dbReference type="InterPro" id="IPR051679">
    <property type="entry name" value="DASS-Related_Transporters"/>
</dbReference>
<keyword evidence="5 6" id="KW-0472">Membrane</keyword>
<feature type="transmembrane region" description="Helical" evidence="6">
    <location>
        <begin position="89"/>
        <end position="106"/>
    </location>
</feature>
<gene>
    <name evidence="7" type="ORF">VQ7734_02439</name>
</gene>
<keyword evidence="2" id="KW-1003">Cell membrane</keyword>
<evidence type="ECO:0000256" key="5">
    <source>
        <dbReference type="ARBA" id="ARBA00023136"/>
    </source>
</evidence>
<dbReference type="InterPro" id="IPR018385">
    <property type="entry name" value="C4_dicarb_anaerob_car-like"/>
</dbReference>
<name>A0A1M7YVG5_9VIBR</name>
<feature type="transmembrane region" description="Helical" evidence="6">
    <location>
        <begin position="449"/>
        <end position="473"/>
    </location>
</feature>
<organism evidence="7 8">
    <name type="scientific">Vibrio quintilis</name>
    <dbReference type="NCBI Taxonomy" id="1117707"/>
    <lineage>
        <taxon>Bacteria</taxon>
        <taxon>Pseudomonadati</taxon>
        <taxon>Pseudomonadota</taxon>
        <taxon>Gammaproteobacteria</taxon>
        <taxon>Vibrionales</taxon>
        <taxon>Vibrionaceae</taxon>
        <taxon>Vibrio</taxon>
    </lineage>
</organism>
<evidence type="ECO:0000313" key="7">
    <source>
        <dbReference type="EMBL" id="SHO56670.1"/>
    </source>
</evidence>
<keyword evidence="4 6" id="KW-1133">Transmembrane helix</keyword>
<evidence type="ECO:0008006" key="9">
    <source>
        <dbReference type="Google" id="ProtNLM"/>
    </source>
</evidence>
<feature type="transmembrane region" description="Helical" evidence="6">
    <location>
        <begin position="322"/>
        <end position="343"/>
    </location>
</feature>
<protein>
    <recommendedName>
        <fullName evidence="9">C4-dicarboxylate anaerobic carrier</fullName>
    </recommendedName>
</protein>
<evidence type="ECO:0000313" key="8">
    <source>
        <dbReference type="Proteomes" id="UP000184600"/>
    </source>
</evidence>
<evidence type="ECO:0000256" key="1">
    <source>
        <dbReference type="ARBA" id="ARBA00004651"/>
    </source>
</evidence>
<dbReference type="STRING" id="1117707.VQ7734_02439"/>
<dbReference type="RefSeq" id="WP_073582887.1">
    <property type="nucleotide sequence ID" value="NZ_AP024898.1"/>
</dbReference>
<sequence>MMSEQAEYSSRPDTDIFPSYYHNQHPFLMLIVILIVISVAADFIPGGVYERVMIGGRTYVEPATFHYVEKTTIGVDDFFLSFFEGFKSASGLMAMVLFVGGAFGVMRRIGLMDAAVVAFVAGLRRVHFIPLTLLIMGAFGTLVSLTGMYELSIVLVPLIIPVYLKLGYDVIVGTAVVLVAACCGLSVGMTNPFFTAIAQHIAQLPLYSGILYRLCSFMVLLSLGLLFIYRYAKKVKANPQRSLMAGFPVTYGQVEMDRYPMTAARRRAGVVFLLCFGFLLYGSIFLQFSFAQMSATFIAMGLLVGLAFGARPNQICHMFAEGMNDLLIAALAIFFARAILYIMQQSQVIDTVIHALSGLINGFPGMVSAVLIYCVQTSINFLVPSGSGQAAMTMPVIIPLSDMVDVNRQVAILASQLGDGMSNFIFPTNGALIAILSVAGIPYRLWFRFFVPLFAMLALAAVGLVCGAVYIGYGPF</sequence>
<dbReference type="PANTHER" id="PTHR43652:SF2">
    <property type="entry name" value="BASIC AMINO ACID ANTIPORTER YFCC-RELATED"/>
    <property type="match status" value="1"/>
</dbReference>